<keyword evidence="3 9" id="KW-0732">Signal</keyword>
<keyword evidence="4 8" id="KW-0378">Hydrolase</keyword>
<evidence type="ECO:0000256" key="9">
    <source>
        <dbReference type="SAM" id="SignalP"/>
    </source>
</evidence>
<dbReference type="SMART" id="SM00020">
    <property type="entry name" value="Tryp_SPc"/>
    <property type="match status" value="1"/>
</dbReference>
<dbReference type="PRINTS" id="PR00722">
    <property type="entry name" value="CHYMOTRYPSIN"/>
</dbReference>
<dbReference type="Proteomes" id="UP000504633">
    <property type="component" value="Unplaced"/>
</dbReference>
<dbReference type="Gene3D" id="2.40.10.10">
    <property type="entry name" value="Trypsin-like serine proteases"/>
    <property type="match status" value="2"/>
</dbReference>
<dbReference type="OrthoDB" id="5565075at2759"/>
<dbReference type="InterPro" id="IPR050430">
    <property type="entry name" value="Peptidase_S1"/>
</dbReference>
<proteinExistence type="inferred from homology"/>
<dbReference type="PROSITE" id="PS00134">
    <property type="entry name" value="TRYPSIN_HIS"/>
    <property type="match status" value="1"/>
</dbReference>
<dbReference type="PANTHER" id="PTHR24276:SF98">
    <property type="entry name" value="FI18310P1-RELATED"/>
    <property type="match status" value="1"/>
</dbReference>
<evidence type="ECO:0000259" key="10">
    <source>
        <dbReference type="PROSITE" id="PS50240"/>
    </source>
</evidence>
<dbReference type="Pfam" id="PF00089">
    <property type="entry name" value="Trypsin"/>
    <property type="match status" value="1"/>
</dbReference>
<evidence type="ECO:0000256" key="5">
    <source>
        <dbReference type="ARBA" id="ARBA00022825"/>
    </source>
</evidence>
<dbReference type="GO" id="GO:0004252">
    <property type="term" value="F:serine-type endopeptidase activity"/>
    <property type="evidence" value="ECO:0007669"/>
    <property type="project" value="InterPro"/>
</dbReference>
<dbReference type="InterPro" id="IPR001254">
    <property type="entry name" value="Trypsin_dom"/>
</dbReference>
<dbReference type="InterPro" id="IPR018114">
    <property type="entry name" value="TRYPSIN_HIS"/>
</dbReference>
<dbReference type="CDD" id="cd00190">
    <property type="entry name" value="Tryp_SPc"/>
    <property type="match status" value="1"/>
</dbReference>
<keyword evidence="11" id="KW-1185">Reference proteome</keyword>
<evidence type="ECO:0000256" key="4">
    <source>
        <dbReference type="ARBA" id="ARBA00022801"/>
    </source>
</evidence>
<dbReference type="PANTHER" id="PTHR24276">
    <property type="entry name" value="POLYSERASE-RELATED"/>
    <property type="match status" value="1"/>
</dbReference>
<dbReference type="InterPro" id="IPR009003">
    <property type="entry name" value="Peptidase_S1_PA"/>
</dbReference>
<dbReference type="GeneID" id="111603725"/>
<keyword evidence="7" id="KW-1015">Disulfide bond</keyword>
<sequence>MKVIWLLLLLAFALATTSANQTATRTSPDEYDPDNIITNGYAAYEGKAPYIVSLLMGTHSSDHIEIGSGTIISNNYVLTAAHCLTTDYVDVHFGSVSRGNGQYNQRVYNHYFTRHHLWPAMGYDIGLINIDYVEFTPTVSKVNLPTLSQNNERFENWWAVACGWGKLANGQHADRLQCVDLRIMTNNDCYDSYGYLPPSILCARTTGGKSTCDGDSGGPLVVHKDTILVGITSFGSADDCTIGKPAGFTRITSHLDWIYEHTGVVYRE</sequence>
<evidence type="ECO:0000256" key="3">
    <source>
        <dbReference type="ARBA" id="ARBA00022729"/>
    </source>
</evidence>
<evidence type="ECO:0000256" key="7">
    <source>
        <dbReference type="ARBA" id="ARBA00023157"/>
    </source>
</evidence>
<evidence type="ECO:0000256" key="1">
    <source>
        <dbReference type="ARBA" id="ARBA00007664"/>
    </source>
</evidence>
<dbReference type="FunFam" id="2.40.10.10:FF:000025">
    <property type="entry name" value="serine proteases 1/2"/>
    <property type="match status" value="1"/>
</dbReference>
<feature type="domain" description="Peptidase S1" evidence="10">
    <location>
        <begin position="37"/>
        <end position="263"/>
    </location>
</feature>
<name>A0A6J1M7K7_DROHY</name>
<evidence type="ECO:0000313" key="11">
    <source>
        <dbReference type="Proteomes" id="UP000504633"/>
    </source>
</evidence>
<dbReference type="InterPro" id="IPR043504">
    <property type="entry name" value="Peptidase_S1_PA_chymotrypsin"/>
</dbReference>
<dbReference type="KEGG" id="dhe:111603725"/>
<evidence type="ECO:0000313" key="12">
    <source>
        <dbReference type="RefSeq" id="XP_023177205.1"/>
    </source>
</evidence>
<dbReference type="GO" id="GO:0006508">
    <property type="term" value="P:proteolysis"/>
    <property type="evidence" value="ECO:0007669"/>
    <property type="project" value="UniProtKB-KW"/>
</dbReference>
<dbReference type="InterPro" id="IPR001314">
    <property type="entry name" value="Peptidase_S1A"/>
</dbReference>
<keyword evidence="2 8" id="KW-0645">Protease</keyword>
<dbReference type="RefSeq" id="XP_023177205.1">
    <property type="nucleotide sequence ID" value="XM_023321437.1"/>
</dbReference>
<keyword evidence="5 8" id="KW-0720">Serine protease</keyword>
<dbReference type="InterPro" id="IPR033116">
    <property type="entry name" value="TRYPSIN_SER"/>
</dbReference>
<feature type="signal peptide" evidence="9">
    <location>
        <begin position="1"/>
        <end position="19"/>
    </location>
</feature>
<dbReference type="PROSITE" id="PS50240">
    <property type="entry name" value="TRYPSIN_DOM"/>
    <property type="match status" value="1"/>
</dbReference>
<reference evidence="12" key="1">
    <citation type="submission" date="2025-08" db="UniProtKB">
        <authorList>
            <consortium name="RefSeq"/>
        </authorList>
    </citation>
    <scope>IDENTIFICATION</scope>
    <source>
        <strain evidence="12">15085-1641.00</strain>
        <tissue evidence="12">Whole body</tissue>
    </source>
</reference>
<feature type="chain" id="PRO_5026741423" evidence="9">
    <location>
        <begin position="20"/>
        <end position="268"/>
    </location>
</feature>
<dbReference type="OMA" id="RFENWWA"/>
<keyword evidence="6" id="KW-0865">Zymogen</keyword>
<evidence type="ECO:0000256" key="6">
    <source>
        <dbReference type="ARBA" id="ARBA00023145"/>
    </source>
</evidence>
<dbReference type="SUPFAM" id="SSF50494">
    <property type="entry name" value="Trypsin-like serine proteases"/>
    <property type="match status" value="1"/>
</dbReference>
<evidence type="ECO:0000256" key="8">
    <source>
        <dbReference type="RuleBase" id="RU363034"/>
    </source>
</evidence>
<gene>
    <name evidence="12" type="primary">LOC111603725</name>
</gene>
<accession>A0A6J1M7K7</accession>
<organism evidence="11 12">
    <name type="scientific">Drosophila hydei</name>
    <name type="common">Fruit fly</name>
    <dbReference type="NCBI Taxonomy" id="7224"/>
    <lineage>
        <taxon>Eukaryota</taxon>
        <taxon>Metazoa</taxon>
        <taxon>Ecdysozoa</taxon>
        <taxon>Arthropoda</taxon>
        <taxon>Hexapoda</taxon>
        <taxon>Insecta</taxon>
        <taxon>Pterygota</taxon>
        <taxon>Neoptera</taxon>
        <taxon>Endopterygota</taxon>
        <taxon>Diptera</taxon>
        <taxon>Brachycera</taxon>
        <taxon>Muscomorpha</taxon>
        <taxon>Ephydroidea</taxon>
        <taxon>Drosophilidae</taxon>
        <taxon>Drosophila</taxon>
    </lineage>
</organism>
<comment type="similarity">
    <text evidence="1">Belongs to the peptidase S1 family.</text>
</comment>
<protein>
    <submittedName>
        <fullName evidence="12">Serine protease 1-like</fullName>
    </submittedName>
</protein>
<dbReference type="PROSITE" id="PS00135">
    <property type="entry name" value="TRYPSIN_SER"/>
    <property type="match status" value="1"/>
</dbReference>
<evidence type="ECO:0000256" key="2">
    <source>
        <dbReference type="ARBA" id="ARBA00022670"/>
    </source>
</evidence>
<dbReference type="AlphaFoldDB" id="A0A6J1M7K7"/>